<feature type="region of interest" description="Disordered" evidence="1">
    <location>
        <begin position="1"/>
        <end position="23"/>
    </location>
</feature>
<organism evidence="3 4">
    <name type="scientific">Cupriavidus respiraculi</name>
    <dbReference type="NCBI Taxonomy" id="195930"/>
    <lineage>
        <taxon>Bacteria</taxon>
        <taxon>Pseudomonadati</taxon>
        <taxon>Pseudomonadota</taxon>
        <taxon>Betaproteobacteria</taxon>
        <taxon>Burkholderiales</taxon>
        <taxon>Burkholderiaceae</taxon>
        <taxon>Cupriavidus</taxon>
    </lineage>
</organism>
<proteinExistence type="predicted"/>
<name>A0ABN7YUN0_9BURK</name>
<dbReference type="Pfam" id="PF19029">
    <property type="entry name" value="DUF883_C"/>
    <property type="match status" value="1"/>
</dbReference>
<evidence type="ECO:0000313" key="4">
    <source>
        <dbReference type="Proteomes" id="UP000721236"/>
    </source>
</evidence>
<feature type="domain" description="DUF883" evidence="2">
    <location>
        <begin position="111"/>
        <end position="135"/>
    </location>
</feature>
<protein>
    <recommendedName>
        <fullName evidence="2">DUF883 domain-containing protein</fullName>
    </recommendedName>
</protein>
<sequence length="145" mass="15587">MLTRNPKVRSQVHDLADSAGNTVRTMAQAGRDTRSAARDAVAPVVTEVRGLIDQLQQTIDVLTREGSAEAAQATRRLQDRARTLADQARNMTAAGAERARERMDYAVEGVQHRVQESPLKAIAIAAAIGALIGVMCAGSSHRDQE</sequence>
<dbReference type="EMBL" id="CAJZAH010000002">
    <property type="protein sequence ID" value="CAG9175980.1"/>
    <property type="molecule type" value="Genomic_DNA"/>
</dbReference>
<evidence type="ECO:0000256" key="1">
    <source>
        <dbReference type="SAM" id="MobiDB-lite"/>
    </source>
</evidence>
<evidence type="ECO:0000259" key="2">
    <source>
        <dbReference type="Pfam" id="PF19029"/>
    </source>
</evidence>
<reference evidence="3 4" key="1">
    <citation type="submission" date="2021-08" db="EMBL/GenBank/DDBJ databases">
        <authorList>
            <person name="Peeters C."/>
        </authorList>
    </citation>
    <scope>NUCLEOTIDE SEQUENCE [LARGE SCALE GENOMIC DNA]</scope>
    <source>
        <strain evidence="3 4">LMG 21510</strain>
    </source>
</reference>
<evidence type="ECO:0000313" key="3">
    <source>
        <dbReference type="EMBL" id="CAG9175980.1"/>
    </source>
</evidence>
<keyword evidence="4" id="KW-1185">Reference proteome</keyword>
<comment type="caution">
    <text evidence="3">The sequence shown here is derived from an EMBL/GenBank/DDBJ whole genome shotgun (WGS) entry which is preliminary data.</text>
</comment>
<gene>
    <name evidence="3" type="ORF">LMG21510_03025</name>
</gene>
<dbReference type="Proteomes" id="UP000721236">
    <property type="component" value="Unassembled WGS sequence"/>
</dbReference>
<dbReference type="InterPro" id="IPR043605">
    <property type="entry name" value="DUF883_C"/>
</dbReference>
<dbReference type="Gene3D" id="1.20.120.20">
    <property type="entry name" value="Apolipoprotein"/>
    <property type="match status" value="1"/>
</dbReference>
<accession>A0ABN7YUN0</accession>
<dbReference type="RefSeq" id="WP_222202801.1">
    <property type="nucleotide sequence ID" value="NZ_CAJZAH010000002.1"/>
</dbReference>